<dbReference type="GO" id="GO:0005739">
    <property type="term" value="C:mitochondrion"/>
    <property type="evidence" value="ECO:0007669"/>
    <property type="project" value="TreeGrafter"/>
</dbReference>
<organism evidence="4 5">
    <name type="scientific">Oldenlandia corymbosa var. corymbosa</name>
    <dbReference type="NCBI Taxonomy" id="529605"/>
    <lineage>
        <taxon>Eukaryota</taxon>
        <taxon>Viridiplantae</taxon>
        <taxon>Streptophyta</taxon>
        <taxon>Embryophyta</taxon>
        <taxon>Tracheophyta</taxon>
        <taxon>Spermatophyta</taxon>
        <taxon>Magnoliopsida</taxon>
        <taxon>eudicotyledons</taxon>
        <taxon>Gunneridae</taxon>
        <taxon>Pentapetalae</taxon>
        <taxon>asterids</taxon>
        <taxon>lamiids</taxon>
        <taxon>Gentianales</taxon>
        <taxon>Rubiaceae</taxon>
        <taxon>Rubioideae</taxon>
        <taxon>Spermacoceae</taxon>
        <taxon>Hedyotis-Oldenlandia complex</taxon>
        <taxon>Oldenlandia</taxon>
    </lineage>
</organism>
<dbReference type="EMBL" id="OX459121">
    <property type="protein sequence ID" value="CAI9104095.1"/>
    <property type="molecule type" value="Genomic_DNA"/>
</dbReference>
<dbReference type="Pfam" id="PF01535">
    <property type="entry name" value="PPR"/>
    <property type="match status" value="1"/>
</dbReference>
<feature type="repeat" description="PPR" evidence="3">
    <location>
        <begin position="187"/>
        <end position="221"/>
    </location>
</feature>
<evidence type="ECO:0000256" key="2">
    <source>
        <dbReference type="ARBA" id="ARBA00022737"/>
    </source>
</evidence>
<evidence type="ECO:0000313" key="5">
    <source>
        <dbReference type="Proteomes" id="UP001161247"/>
    </source>
</evidence>
<dbReference type="AlphaFoldDB" id="A0AAV1D8A8"/>
<dbReference type="Pfam" id="PF13041">
    <property type="entry name" value="PPR_2"/>
    <property type="match status" value="1"/>
</dbReference>
<dbReference type="Proteomes" id="UP001161247">
    <property type="component" value="Chromosome 4"/>
</dbReference>
<dbReference type="FunFam" id="1.25.40.10:FF:001248">
    <property type="entry name" value="Pentatricopeptide repeat-containing protein At5g09450, mitochondrial"/>
    <property type="match status" value="1"/>
</dbReference>
<proteinExistence type="inferred from homology"/>
<sequence length="400" mass="45733">MAARYSIFRSIIRNGSKERQGLLRSFSSRTEVANYQFDERDSEPSTDATVSDDLRSRILRLRLPKRSATNVLHRWVSEGNDISISELRQISKELRKTHRFKHALEISEWMVSREEYDITDSDHAIRIDLMTKVFGINAAERYFEGLPPSAKTAETYTALLHSYAACKLTERAEDLFERTKEANLSLSAVTYNELMTLYTSVGQLDKIPSIYEEMERQEVAPDLFTYNLLLSSSAASLNIDEVQRILEKMSGQSDPDESWLRYINLVKVYISSGQLVNSDCNSLVESEKSITQREWITYDFLVILYGGMGNKDKLDQIWKSLISTKQKMIGRNYACIIASYLMLGHSKDVKEILQQWKQSTTTEFDVSVCSRLLSAFGEVGLSEEAAAFHLLLLDEKVLTD</sequence>
<dbReference type="Gene3D" id="1.25.40.10">
    <property type="entry name" value="Tetratricopeptide repeat domain"/>
    <property type="match status" value="1"/>
</dbReference>
<dbReference type="PANTHER" id="PTHR45717:SF4">
    <property type="entry name" value="OS04G0450200 PROTEIN"/>
    <property type="match status" value="1"/>
</dbReference>
<evidence type="ECO:0000256" key="1">
    <source>
        <dbReference type="ARBA" id="ARBA00007626"/>
    </source>
</evidence>
<keyword evidence="2" id="KW-0677">Repeat</keyword>
<feature type="repeat" description="PPR" evidence="3">
    <location>
        <begin position="152"/>
        <end position="186"/>
    </location>
</feature>
<dbReference type="NCBIfam" id="TIGR00756">
    <property type="entry name" value="PPR"/>
    <property type="match status" value="2"/>
</dbReference>
<evidence type="ECO:0000256" key="3">
    <source>
        <dbReference type="PROSITE-ProRule" id="PRU00708"/>
    </source>
</evidence>
<reference evidence="4" key="1">
    <citation type="submission" date="2023-03" db="EMBL/GenBank/DDBJ databases">
        <authorList>
            <person name="Julca I."/>
        </authorList>
    </citation>
    <scope>NUCLEOTIDE SEQUENCE</scope>
</reference>
<accession>A0AAV1D8A8</accession>
<dbReference type="PROSITE" id="PS51375">
    <property type="entry name" value="PPR"/>
    <property type="match status" value="2"/>
</dbReference>
<dbReference type="InterPro" id="IPR002885">
    <property type="entry name" value="PPR_rpt"/>
</dbReference>
<keyword evidence="5" id="KW-1185">Reference proteome</keyword>
<dbReference type="GO" id="GO:0003729">
    <property type="term" value="F:mRNA binding"/>
    <property type="evidence" value="ECO:0007669"/>
    <property type="project" value="UniProtKB-ARBA"/>
</dbReference>
<comment type="similarity">
    <text evidence="1">Belongs to the PPR family. P subfamily.</text>
</comment>
<protein>
    <submittedName>
        <fullName evidence="4">OLC1v1002709C1</fullName>
    </submittedName>
</protein>
<dbReference type="PANTHER" id="PTHR45717">
    <property type="entry name" value="OS12G0527900 PROTEIN"/>
    <property type="match status" value="1"/>
</dbReference>
<gene>
    <name evidence="4" type="ORF">OLC1_LOCUS13096</name>
</gene>
<evidence type="ECO:0000313" key="4">
    <source>
        <dbReference type="EMBL" id="CAI9104095.1"/>
    </source>
</evidence>
<name>A0AAV1D8A8_OLDCO</name>
<dbReference type="InterPro" id="IPR011990">
    <property type="entry name" value="TPR-like_helical_dom_sf"/>
</dbReference>